<dbReference type="Proteomes" id="UP000004115">
    <property type="component" value="Unassembled WGS sequence"/>
</dbReference>
<proteinExistence type="inferred from homology"/>
<dbReference type="AlphaFoldDB" id="C8PBR8"/>
<dbReference type="Pfam" id="PF05389">
    <property type="entry name" value="MecA"/>
    <property type="match status" value="1"/>
</dbReference>
<dbReference type="InterPro" id="IPR038471">
    <property type="entry name" value="MecA_C_sf"/>
</dbReference>
<name>C8PBR8_9LACO</name>
<feature type="region of interest" description="Disordered" evidence="2">
    <location>
        <begin position="129"/>
        <end position="148"/>
    </location>
</feature>
<organism evidence="3 4">
    <name type="scientific">Lactobacillus iners DSM 13335</name>
    <dbReference type="NCBI Taxonomy" id="525328"/>
    <lineage>
        <taxon>Bacteria</taxon>
        <taxon>Bacillati</taxon>
        <taxon>Bacillota</taxon>
        <taxon>Bacilli</taxon>
        <taxon>Lactobacillales</taxon>
        <taxon>Lactobacillaceae</taxon>
        <taxon>Lactobacillus</taxon>
    </lineage>
</organism>
<evidence type="ECO:0000313" key="4">
    <source>
        <dbReference type="Proteomes" id="UP000004115"/>
    </source>
</evidence>
<dbReference type="HOGENOM" id="CLU_071496_2_0_9"/>
<keyword evidence="4" id="KW-1185">Reference proteome</keyword>
<evidence type="ECO:0000256" key="1">
    <source>
        <dbReference type="ARBA" id="ARBA00005397"/>
    </source>
</evidence>
<dbReference type="Gene3D" id="3.30.70.1950">
    <property type="match status" value="1"/>
</dbReference>
<dbReference type="PANTHER" id="PTHR39161:SF1">
    <property type="entry name" value="ADAPTER PROTEIN MECA 1"/>
    <property type="match status" value="1"/>
</dbReference>
<feature type="compositionally biased region" description="Acidic residues" evidence="2">
    <location>
        <begin position="92"/>
        <end position="115"/>
    </location>
</feature>
<gene>
    <name evidence="3" type="ORF">HMPREF0520_0538</name>
</gene>
<reference evidence="3 4" key="1">
    <citation type="submission" date="2009-09" db="EMBL/GenBank/DDBJ databases">
        <authorList>
            <person name="Qin X."/>
            <person name="Bachman B."/>
            <person name="Battles P."/>
            <person name="Bell A."/>
            <person name="Bess C."/>
            <person name="Bickham C."/>
            <person name="Chaboub L."/>
            <person name="Chen D."/>
            <person name="Coyle M."/>
            <person name="Deiros D.R."/>
            <person name="Dinh H."/>
            <person name="Forbes L."/>
            <person name="Fowler G."/>
            <person name="Francisco L."/>
            <person name="Fu Q."/>
            <person name="Gubbala S."/>
            <person name="Hale W."/>
            <person name="Han Y."/>
            <person name="Hemphill L."/>
            <person name="Highlander S.K."/>
            <person name="Hirani K."/>
            <person name="Hogues M."/>
            <person name="Jackson L."/>
            <person name="Jakkamsetti A."/>
            <person name="Javaid M."/>
            <person name="Jiang H."/>
            <person name="Korchina V."/>
            <person name="Kovar C."/>
            <person name="Lara F."/>
            <person name="Lee S."/>
            <person name="Mata R."/>
            <person name="Mathew T."/>
            <person name="Moen C."/>
            <person name="Morales K."/>
            <person name="Munidasa M."/>
            <person name="Nazareth L."/>
            <person name="Ngo R."/>
            <person name="Nguyen L."/>
            <person name="Okwuonu G."/>
            <person name="Ongeri F."/>
            <person name="Patil S."/>
            <person name="Petrosino J."/>
            <person name="Pham C."/>
            <person name="Pham P."/>
            <person name="Pu L.-L."/>
            <person name="Puazo M."/>
            <person name="Raj R."/>
            <person name="Reid J."/>
            <person name="Rouhana J."/>
            <person name="Saada N."/>
            <person name="Shang Y."/>
            <person name="Simmons D."/>
            <person name="Thornton R."/>
            <person name="Warren J."/>
            <person name="Weissenberger G."/>
            <person name="Zhang J."/>
            <person name="Zhang L."/>
            <person name="Zhou C."/>
            <person name="Zhu D."/>
            <person name="Muzny D."/>
            <person name="Worley K."/>
            <person name="Gibbs R."/>
        </authorList>
    </citation>
    <scope>NUCLEOTIDE SEQUENCE [LARGE SCALE GENOMIC DNA]</scope>
    <source>
        <strain evidence="3 4">DSM 13335</strain>
    </source>
</reference>
<feature type="compositionally biased region" description="Acidic residues" evidence="2">
    <location>
        <begin position="131"/>
        <end position="147"/>
    </location>
</feature>
<dbReference type="PATRIC" id="fig|525328.13.peg.567"/>
<comment type="similarity">
    <text evidence="1">Belongs to the MecA family.</text>
</comment>
<dbReference type="EMBL" id="ACLN01000004">
    <property type="protein sequence ID" value="EEW52217.1"/>
    <property type="molecule type" value="Genomic_DNA"/>
</dbReference>
<evidence type="ECO:0008006" key="5">
    <source>
        <dbReference type="Google" id="ProtNLM"/>
    </source>
</evidence>
<protein>
    <recommendedName>
        <fullName evidence="5">Adapter protein MecA</fullName>
    </recommendedName>
</protein>
<dbReference type="PANTHER" id="PTHR39161">
    <property type="entry name" value="ADAPTER PROTEIN MECA"/>
    <property type="match status" value="1"/>
</dbReference>
<evidence type="ECO:0000256" key="2">
    <source>
        <dbReference type="SAM" id="MobiDB-lite"/>
    </source>
</evidence>
<feature type="region of interest" description="Disordered" evidence="2">
    <location>
        <begin position="91"/>
        <end position="122"/>
    </location>
</feature>
<comment type="caution">
    <text evidence="3">The sequence shown here is derived from an EMBL/GenBank/DDBJ whole genome shotgun (WGS) entry which is preliminary data.</text>
</comment>
<dbReference type="InterPro" id="IPR008681">
    <property type="entry name" value="Neg-reg_MecA"/>
</dbReference>
<sequence length="258" mass="30160">MKNLKINRINENVIRVEISNDEIAEHGLSVLDFIKRTDKVRDFLMGIAKEVYGKNDDNDEEKHEEDLVSFEVMPSSEGLAIRIVRSPLSRDLDEDNSADDESSFVEDDDDEEESEADSHSGCYYRKYHPEEFEDENDEDEEEDEDDSTGMLEDFHRIYSFADFDDLVAFMDVVHVADLASSLYFFEGKYYLQMEFIDDLTLSEPQQIWALANEFGTRFEAKGFRARLVNEKFAMVKHYGICIYRRDAISQFKENFFAK</sequence>
<evidence type="ECO:0000313" key="3">
    <source>
        <dbReference type="EMBL" id="EEW52217.1"/>
    </source>
</evidence>
<accession>C8PBR8</accession>